<evidence type="ECO:0000256" key="2">
    <source>
        <dbReference type="ARBA" id="ARBA00012737"/>
    </source>
</evidence>
<dbReference type="EC" id="6.3.5.4" evidence="2"/>
<dbReference type="PANTHER" id="PTHR43284:SF1">
    <property type="entry name" value="ASPARAGINE SYNTHETASE"/>
    <property type="match status" value="1"/>
</dbReference>
<name>A0A5C6U0M7_9BURK</name>
<feature type="region of interest" description="Disordered" evidence="4">
    <location>
        <begin position="140"/>
        <end position="168"/>
    </location>
</feature>
<comment type="caution">
    <text evidence="6">The sequence shown here is derived from an EMBL/GenBank/DDBJ whole genome shotgun (WGS) entry which is preliminary data.</text>
</comment>
<evidence type="ECO:0000259" key="5">
    <source>
        <dbReference type="Pfam" id="PF00733"/>
    </source>
</evidence>
<dbReference type="Pfam" id="PF00733">
    <property type="entry name" value="Asn_synthase"/>
    <property type="match status" value="1"/>
</dbReference>
<sequence length="541" mass="60305">MAARSPGARPRAHSCSTTGWRARAAVRRATRSLQSRAVEPARAHGGGAHRSVPHFTDLSRPRGGWLAAGLRSAPDPAFWPRRAQGRSGSGVPVPQFFVRRRADHCHPGRRQAAGGHGVAPRQWARAVSYLLGCPLPGRSRRRRSVARGGAARKHRDHGTRLPLRGFAGLGHLPERRDRQLQHQRHPGACARSPGGQLLDRLRRAGLRRTRLLADRQPAFGLNPHEYRVSEADAVQAIGQLVRAYDEPFGNASAIPTYYCARIAADTGVSMMIAGDGGDEIFGGNERYFKDKIFEAFHTAPAWVRGLGHGAAAMLKGSDSRFANRVKNFVHRASLPNPDRFYSDDSFASDHFDELLSADFRSRVGIDDALDVQRRIYAQASADCTLHRLMYLDLKMTIADNDVVKVVRAARSAGVDVMFPYLDPRLIEFTGRLPGSDKVRGNNKRHLFKLATEHVLPEAIRKKKKQGFGLPISVWLRRNGPYGALAHDVVLSDRALQRGYAQPDFIRHLIRRHQSGAWDHSPEIHSLMMLELWHREFVDDQP</sequence>
<feature type="domain" description="Asparagine synthetase" evidence="5">
    <location>
        <begin position="218"/>
        <end position="534"/>
    </location>
</feature>
<dbReference type="Proteomes" id="UP000321832">
    <property type="component" value="Unassembled WGS sequence"/>
</dbReference>
<dbReference type="GO" id="GO:0005829">
    <property type="term" value="C:cytosol"/>
    <property type="evidence" value="ECO:0007669"/>
    <property type="project" value="TreeGrafter"/>
</dbReference>
<proteinExistence type="predicted"/>
<dbReference type="EMBL" id="VOPW01000001">
    <property type="protein sequence ID" value="TXC66417.1"/>
    <property type="molecule type" value="Genomic_DNA"/>
</dbReference>
<feature type="region of interest" description="Disordered" evidence="4">
    <location>
        <begin position="1"/>
        <end position="56"/>
    </location>
</feature>
<keyword evidence="7" id="KW-1185">Reference proteome</keyword>
<dbReference type="SUPFAM" id="SSF52402">
    <property type="entry name" value="Adenine nucleotide alpha hydrolases-like"/>
    <property type="match status" value="1"/>
</dbReference>
<protein>
    <recommendedName>
        <fullName evidence="2">asparagine synthase (glutamine-hydrolyzing)</fullName>
        <ecNumber evidence="2">6.3.5.4</ecNumber>
    </recommendedName>
</protein>
<evidence type="ECO:0000256" key="3">
    <source>
        <dbReference type="ARBA" id="ARBA00048741"/>
    </source>
</evidence>
<dbReference type="GO" id="GO:0006529">
    <property type="term" value="P:asparagine biosynthetic process"/>
    <property type="evidence" value="ECO:0007669"/>
    <property type="project" value="InterPro"/>
</dbReference>
<comment type="catalytic activity">
    <reaction evidence="3">
        <text>L-aspartate + L-glutamine + ATP + H2O = L-asparagine + L-glutamate + AMP + diphosphate + H(+)</text>
        <dbReference type="Rhea" id="RHEA:12228"/>
        <dbReference type="ChEBI" id="CHEBI:15377"/>
        <dbReference type="ChEBI" id="CHEBI:15378"/>
        <dbReference type="ChEBI" id="CHEBI:29985"/>
        <dbReference type="ChEBI" id="CHEBI:29991"/>
        <dbReference type="ChEBI" id="CHEBI:30616"/>
        <dbReference type="ChEBI" id="CHEBI:33019"/>
        <dbReference type="ChEBI" id="CHEBI:58048"/>
        <dbReference type="ChEBI" id="CHEBI:58359"/>
        <dbReference type="ChEBI" id="CHEBI:456215"/>
        <dbReference type="EC" id="6.3.5.4"/>
    </reaction>
</comment>
<feature type="compositionally biased region" description="Basic residues" evidence="4">
    <location>
        <begin position="140"/>
        <end position="157"/>
    </location>
</feature>
<dbReference type="InterPro" id="IPR014729">
    <property type="entry name" value="Rossmann-like_a/b/a_fold"/>
</dbReference>
<dbReference type="InterPro" id="IPR051786">
    <property type="entry name" value="ASN_synthetase/amidase"/>
</dbReference>
<evidence type="ECO:0000313" key="7">
    <source>
        <dbReference type="Proteomes" id="UP000321832"/>
    </source>
</evidence>
<organism evidence="6 7">
    <name type="scientific">Piscinibacter aquaticus</name>
    <dbReference type="NCBI Taxonomy" id="392597"/>
    <lineage>
        <taxon>Bacteria</taxon>
        <taxon>Pseudomonadati</taxon>
        <taxon>Pseudomonadota</taxon>
        <taxon>Betaproteobacteria</taxon>
        <taxon>Burkholderiales</taxon>
        <taxon>Sphaerotilaceae</taxon>
        <taxon>Piscinibacter</taxon>
    </lineage>
</organism>
<dbReference type="AlphaFoldDB" id="A0A5C6U0M7"/>
<evidence type="ECO:0000256" key="1">
    <source>
        <dbReference type="ARBA" id="ARBA00005187"/>
    </source>
</evidence>
<comment type="pathway">
    <text evidence="1">Amino-acid biosynthesis; L-asparagine biosynthesis; L-asparagine from L-aspartate (L-Gln route): step 1/1.</text>
</comment>
<dbReference type="PANTHER" id="PTHR43284">
    <property type="entry name" value="ASPARAGINE SYNTHETASE (GLUTAMINE-HYDROLYZING)"/>
    <property type="match status" value="1"/>
</dbReference>
<dbReference type="Gene3D" id="3.40.50.620">
    <property type="entry name" value="HUPs"/>
    <property type="match status" value="1"/>
</dbReference>
<evidence type="ECO:0000256" key="4">
    <source>
        <dbReference type="SAM" id="MobiDB-lite"/>
    </source>
</evidence>
<dbReference type="InterPro" id="IPR001962">
    <property type="entry name" value="Asn_synthase"/>
</dbReference>
<evidence type="ECO:0000313" key="6">
    <source>
        <dbReference type="EMBL" id="TXC66417.1"/>
    </source>
</evidence>
<accession>A0A5C6U0M7</accession>
<gene>
    <name evidence="6" type="ORF">FSC37_12905</name>
</gene>
<dbReference type="CDD" id="cd01991">
    <property type="entry name" value="Asn_synthase_B_C"/>
    <property type="match status" value="1"/>
</dbReference>
<reference evidence="6 7" key="1">
    <citation type="submission" date="2019-08" db="EMBL/GenBank/DDBJ databases">
        <authorList>
            <person name="Khan S.A."/>
            <person name="Jeon C.O."/>
            <person name="Jeong S.E."/>
        </authorList>
    </citation>
    <scope>NUCLEOTIDE SEQUENCE [LARGE SCALE GENOMIC DNA]</scope>
    <source>
        <strain evidence="7">IMCC1728</strain>
    </source>
</reference>
<dbReference type="GO" id="GO:0004066">
    <property type="term" value="F:asparagine synthase (glutamine-hydrolyzing) activity"/>
    <property type="evidence" value="ECO:0007669"/>
    <property type="project" value="UniProtKB-EC"/>
</dbReference>